<feature type="transmembrane region" description="Helical" evidence="2">
    <location>
        <begin position="280"/>
        <end position="300"/>
    </location>
</feature>
<keyword evidence="2" id="KW-0812">Transmembrane</keyword>
<comment type="caution">
    <text evidence="4">The sequence shown here is derived from an EMBL/GenBank/DDBJ whole genome shotgun (WGS) entry which is preliminary data.</text>
</comment>
<organism evidence="4 5">
    <name type="scientific">Clonostachys byssicola</name>
    <dbReference type="NCBI Taxonomy" id="160290"/>
    <lineage>
        <taxon>Eukaryota</taxon>
        <taxon>Fungi</taxon>
        <taxon>Dikarya</taxon>
        <taxon>Ascomycota</taxon>
        <taxon>Pezizomycotina</taxon>
        <taxon>Sordariomycetes</taxon>
        <taxon>Hypocreomycetidae</taxon>
        <taxon>Hypocreales</taxon>
        <taxon>Bionectriaceae</taxon>
        <taxon>Clonostachys</taxon>
    </lineage>
</organism>
<keyword evidence="2" id="KW-1133">Transmembrane helix</keyword>
<name>A0A9N9U7Q8_9HYPO</name>
<feature type="domain" description="DUF6594" evidence="3">
    <location>
        <begin position="73"/>
        <end position="316"/>
    </location>
</feature>
<gene>
    <name evidence="4" type="ORF">CBYS24578_00015877</name>
</gene>
<proteinExistence type="predicted"/>
<keyword evidence="1" id="KW-0175">Coiled coil</keyword>
<reference evidence="4" key="1">
    <citation type="submission" date="2021-10" db="EMBL/GenBank/DDBJ databases">
        <authorList>
            <person name="Piombo E."/>
        </authorList>
    </citation>
    <scope>NUCLEOTIDE SEQUENCE</scope>
</reference>
<dbReference type="InterPro" id="IPR046529">
    <property type="entry name" value="DUF6594"/>
</dbReference>
<dbReference type="AlphaFoldDB" id="A0A9N9U7Q8"/>
<keyword evidence="2" id="KW-0472">Membrane</keyword>
<dbReference type="Pfam" id="PF20237">
    <property type="entry name" value="DUF6594"/>
    <property type="match status" value="1"/>
</dbReference>
<evidence type="ECO:0000256" key="1">
    <source>
        <dbReference type="SAM" id="Coils"/>
    </source>
</evidence>
<evidence type="ECO:0000313" key="4">
    <source>
        <dbReference type="EMBL" id="CAG9983594.1"/>
    </source>
</evidence>
<dbReference type="Proteomes" id="UP000754883">
    <property type="component" value="Unassembled WGS sequence"/>
</dbReference>
<feature type="non-terminal residue" evidence="4">
    <location>
        <position position="1"/>
    </location>
</feature>
<keyword evidence="5" id="KW-1185">Reference proteome</keyword>
<dbReference type="OrthoDB" id="5341582at2759"/>
<accession>A0A9N9U7Q8</accession>
<sequence length="338" mass="39122">DEVYKLFIGRYETRSEVNAIMPENFASLTPPYSWHGSHIMRAIQSCLPQWNPTPPRPTQAIPPKKIEEYREGYPRYTALLSAHKPYFVCRPFNKLRARLLLLKQDRLDILERRLEEIDQQEPAPLFLGKSRFDRNEARKEVLAEIETCLEEYDRYLERTNRVLSLFPAQERDVHSLRNWVNGTGSLAREETAYLSSRELVSLAPLGDNATVKLEAWVENMFIKFYAGFRRNKSHDLSDDPNVFIDSGPLVQRTSRALLLFLITLLLLLPVVICSTTDSNWIRIVIVLTFTVCYLLIVSILTQSRTMELILAGSTYVHPPIFFRKSDLANLWGVGMLQF</sequence>
<feature type="coiled-coil region" evidence="1">
    <location>
        <begin position="100"/>
        <end position="158"/>
    </location>
</feature>
<evidence type="ECO:0000313" key="5">
    <source>
        <dbReference type="Proteomes" id="UP000754883"/>
    </source>
</evidence>
<feature type="transmembrane region" description="Helical" evidence="2">
    <location>
        <begin position="256"/>
        <end position="274"/>
    </location>
</feature>
<evidence type="ECO:0000259" key="3">
    <source>
        <dbReference type="Pfam" id="PF20237"/>
    </source>
</evidence>
<dbReference type="EMBL" id="CABFNO020001364">
    <property type="protein sequence ID" value="CAG9983594.1"/>
    <property type="molecule type" value="Genomic_DNA"/>
</dbReference>
<dbReference type="PANTHER" id="PTHR34502:SF5">
    <property type="entry name" value="DUF6594 DOMAIN-CONTAINING PROTEIN"/>
    <property type="match status" value="1"/>
</dbReference>
<evidence type="ECO:0000256" key="2">
    <source>
        <dbReference type="SAM" id="Phobius"/>
    </source>
</evidence>
<dbReference type="PANTHER" id="PTHR34502">
    <property type="entry name" value="DUF6594 DOMAIN-CONTAINING PROTEIN-RELATED"/>
    <property type="match status" value="1"/>
</dbReference>
<protein>
    <recommendedName>
        <fullName evidence="3">DUF6594 domain-containing protein</fullName>
    </recommendedName>
</protein>